<dbReference type="Gene3D" id="3.20.20.70">
    <property type="entry name" value="Aldolase class I"/>
    <property type="match status" value="1"/>
</dbReference>
<dbReference type="InterPro" id="IPR013785">
    <property type="entry name" value="Aldolase_TIM"/>
</dbReference>
<feature type="domain" description="Shikimate dehydrogenase substrate binding N-terminal" evidence="4">
    <location>
        <begin position="473"/>
        <end position="553"/>
    </location>
</feature>
<dbReference type="GeneID" id="64973056"/>
<dbReference type="InterPro" id="IPR041121">
    <property type="entry name" value="SDH_C"/>
</dbReference>
<evidence type="ECO:0008006" key="8">
    <source>
        <dbReference type="Google" id="ProtNLM"/>
    </source>
</evidence>
<dbReference type="InterPro" id="IPR046346">
    <property type="entry name" value="Aminoacid_DH-like_N_sf"/>
</dbReference>
<dbReference type="InterPro" id="IPR031322">
    <property type="entry name" value="Shikimate/glucono_kinase"/>
</dbReference>
<dbReference type="KEGG" id="apuu:APUU_31276A"/>
<dbReference type="AlphaFoldDB" id="A0A7R8AL95"/>
<dbReference type="Gene3D" id="3.40.50.300">
    <property type="entry name" value="P-loop containing nucleotide triphosphate hydrolases"/>
    <property type="match status" value="1"/>
</dbReference>
<dbReference type="SUPFAM" id="SSF51569">
    <property type="entry name" value="Aldolase"/>
    <property type="match status" value="1"/>
</dbReference>
<comment type="similarity">
    <text evidence="2">In the N-terminal section; belongs to the shikimate kinase family.</text>
</comment>
<gene>
    <name evidence="6" type="ORF">APUU_31276A</name>
</gene>
<feature type="domain" description="Quinate/shikimate 5-dehydrogenase/glutamyl-tRNA reductase" evidence="3">
    <location>
        <begin position="596"/>
        <end position="641"/>
    </location>
</feature>
<dbReference type="RefSeq" id="XP_041555245.1">
    <property type="nucleotide sequence ID" value="XM_041702461.1"/>
</dbReference>
<feature type="domain" description="SDH C-terminal" evidence="5">
    <location>
        <begin position="735"/>
        <end position="764"/>
    </location>
</feature>
<dbReference type="GO" id="GO:0004764">
    <property type="term" value="F:shikimate 3-dehydrogenase (NADP+) activity"/>
    <property type="evidence" value="ECO:0007669"/>
    <property type="project" value="InterPro"/>
</dbReference>
<dbReference type="PANTHER" id="PTHR21089:SF1">
    <property type="entry name" value="BIFUNCTIONAL 3-DEHYDROQUINATE DEHYDRATASE_SHIKIMATE DEHYDROGENASE, CHLOROPLASTIC"/>
    <property type="match status" value="1"/>
</dbReference>
<reference evidence="6" key="2">
    <citation type="submission" date="2021-02" db="EMBL/GenBank/DDBJ databases">
        <title>Aspergillus puulaauensis MK2 genome sequence.</title>
        <authorList>
            <person name="Futagami T."/>
            <person name="Mori K."/>
            <person name="Kadooka C."/>
            <person name="Tanaka T."/>
        </authorList>
    </citation>
    <scope>NUCLEOTIDE SEQUENCE</scope>
    <source>
        <strain evidence="6">MK2</strain>
    </source>
</reference>
<sequence length="776" mass="85602">MGYNLLYSQDMRRSREYVAPKTMFGACTTEGGLDSGDLPHGGYPSYTRQYSPDATIVLIGFPRAGKRTLGIIASVSLRRRFVDFEVVFREQFDLSPQEYIAANGLPQYRAVEGQLSQDLLSKCGKGCVIVGLGGVANQEQQASLREFAQDHPVIYIRRAESALRQLVTASDDKFERYRQVGNTFFEASSNFEFFNLEEARSSSPLPSSLKLKDTERAFVRFLNRIFGHKNSPLFSSEPFSPSHTFTLQVPASWLDSGPDLKALDAGADAISLVIDLDTVDRTGLIHRLARYIAILRIGSRVPIVVDVHPTGQHPELYTEILQTLLRLAPDAITCSITHGPSAIHTINNTKGHTKSIATYHQTVSLGWGNELAEAHALPKQAQQLGFECIRITGESALSEDSLACISLRQSVSQESNIPVIMYNMGVLGRTSVCLNPILSPVILPDCGGLGVTLPEAQKALTACFLNPKKRFTIVGQAVQHSLSPAMHNAAYLSCGLPHAYDTLQADTLSYIHPLLDDEAYGGIAVSLPYKTAILEYLDEINPDAGDINAVNTVVLERQHQPDGSERSIRKGYNTDYIGIRNCIHNHLSPANTIREGTTALIIGAGGMARAAIYACYQLGIRQICIDNRTIDNAKKLSAYYHQWAKTKFGTEFQLEVIRSVDDPWPADMRLPTIVVSCLPAQKIGSESLIDIRVSEKWLQSTTGGVFLEVAYGASKTPLLEQMLEHRSTGWVVVDGLSLLVEQGIAQYELFTKRPAPVHVMRRVIEEEAIKHGYFHQ</sequence>
<evidence type="ECO:0000256" key="1">
    <source>
        <dbReference type="ARBA" id="ARBA00006477"/>
    </source>
</evidence>
<proteinExistence type="inferred from homology"/>
<dbReference type="Pfam" id="PF01488">
    <property type="entry name" value="Shikimate_DH"/>
    <property type="match status" value="1"/>
</dbReference>
<dbReference type="Pfam" id="PF08501">
    <property type="entry name" value="Shikimate_dh_N"/>
    <property type="match status" value="1"/>
</dbReference>
<evidence type="ECO:0000313" key="6">
    <source>
        <dbReference type="EMBL" id="BCS23051.1"/>
    </source>
</evidence>
<dbReference type="Pfam" id="PF18317">
    <property type="entry name" value="SDH_C"/>
    <property type="match status" value="1"/>
</dbReference>
<dbReference type="InterPro" id="IPR001381">
    <property type="entry name" value="DHquinase_I"/>
</dbReference>
<evidence type="ECO:0000313" key="7">
    <source>
        <dbReference type="Proteomes" id="UP000654913"/>
    </source>
</evidence>
<protein>
    <recommendedName>
        <fullName evidence="8">Quinate repressor protein</fullName>
    </recommendedName>
</protein>
<dbReference type="Gene3D" id="3.40.50.10860">
    <property type="entry name" value="Leucine Dehydrogenase, chain A, domain 1"/>
    <property type="match status" value="1"/>
</dbReference>
<dbReference type="SUPFAM" id="SSF51735">
    <property type="entry name" value="NAD(P)-binding Rossmann-fold domains"/>
    <property type="match status" value="1"/>
</dbReference>
<evidence type="ECO:0000259" key="4">
    <source>
        <dbReference type="Pfam" id="PF08501"/>
    </source>
</evidence>
<dbReference type="OrthoDB" id="4415835at2759"/>
<dbReference type="Gene3D" id="3.40.50.720">
    <property type="entry name" value="NAD(P)-binding Rossmann-like Domain"/>
    <property type="match status" value="1"/>
</dbReference>
<dbReference type="InterPro" id="IPR036291">
    <property type="entry name" value="NAD(P)-bd_dom_sf"/>
</dbReference>
<comment type="similarity">
    <text evidence="1">In the 2nd section; belongs to the type-I 3-dehydroquinase family.</text>
</comment>
<dbReference type="GO" id="GO:0019632">
    <property type="term" value="P:shikimate metabolic process"/>
    <property type="evidence" value="ECO:0007669"/>
    <property type="project" value="TreeGrafter"/>
</dbReference>
<keyword evidence="7" id="KW-1185">Reference proteome</keyword>
<dbReference type="CDD" id="cd01065">
    <property type="entry name" value="NAD_bind_Shikimate_DH"/>
    <property type="match status" value="1"/>
</dbReference>
<dbReference type="InterPro" id="IPR022893">
    <property type="entry name" value="Shikimate_DH_fam"/>
</dbReference>
<dbReference type="GO" id="GO:0003855">
    <property type="term" value="F:3-dehydroquinate dehydratase activity"/>
    <property type="evidence" value="ECO:0007669"/>
    <property type="project" value="InterPro"/>
</dbReference>
<dbReference type="InterPro" id="IPR013708">
    <property type="entry name" value="Shikimate_DH-bd_N"/>
</dbReference>
<accession>A0A7R8AL95</accession>
<organism evidence="6 7">
    <name type="scientific">Aspergillus puulaauensis</name>
    <dbReference type="NCBI Taxonomy" id="1220207"/>
    <lineage>
        <taxon>Eukaryota</taxon>
        <taxon>Fungi</taxon>
        <taxon>Dikarya</taxon>
        <taxon>Ascomycota</taxon>
        <taxon>Pezizomycotina</taxon>
        <taxon>Eurotiomycetes</taxon>
        <taxon>Eurotiomycetidae</taxon>
        <taxon>Eurotiales</taxon>
        <taxon>Aspergillaceae</taxon>
        <taxon>Aspergillus</taxon>
    </lineage>
</organism>
<dbReference type="EMBL" id="AP024445">
    <property type="protein sequence ID" value="BCS23051.1"/>
    <property type="molecule type" value="Genomic_DNA"/>
</dbReference>
<dbReference type="PANTHER" id="PTHR21089">
    <property type="entry name" value="SHIKIMATE DEHYDROGENASE"/>
    <property type="match status" value="1"/>
</dbReference>
<reference evidence="6" key="1">
    <citation type="submission" date="2021-01" db="EMBL/GenBank/DDBJ databases">
        <authorList>
            <consortium name="Aspergillus puulaauensis MK2 genome sequencing consortium"/>
            <person name="Kazuki M."/>
            <person name="Futagami T."/>
        </authorList>
    </citation>
    <scope>NUCLEOTIDE SEQUENCE</scope>
    <source>
        <strain evidence="6">MK2</strain>
    </source>
</reference>
<dbReference type="InterPro" id="IPR027417">
    <property type="entry name" value="P-loop_NTPase"/>
</dbReference>
<dbReference type="InterPro" id="IPR006151">
    <property type="entry name" value="Shikm_DH/Glu-tRNA_Rdtase"/>
</dbReference>
<dbReference type="Pfam" id="PF01202">
    <property type="entry name" value="SKI"/>
    <property type="match status" value="1"/>
</dbReference>
<evidence type="ECO:0000259" key="3">
    <source>
        <dbReference type="Pfam" id="PF01488"/>
    </source>
</evidence>
<evidence type="ECO:0000256" key="2">
    <source>
        <dbReference type="ARBA" id="ARBA00009349"/>
    </source>
</evidence>
<dbReference type="Proteomes" id="UP000654913">
    <property type="component" value="Chromosome 3"/>
</dbReference>
<dbReference type="Pfam" id="PF01487">
    <property type="entry name" value="DHquinase_I"/>
    <property type="match status" value="1"/>
</dbReference>
<evidence type="ECO:0000259" key="5">
    <source>
        <dbReference type="Pfam" id="PF18317"/>
    </source>
</evidence>
<dbReference type="GO" id="GO:0009423">
    <property type="term" value="P:chorismate biosynthetic process"/>
    <property type="evidence" value="ECO:0007669"/>
    <property type="project" value="TreeGrafter"/>
</dbReference>
<name>A0A7R8AL95_9EURO</name>
<dbReference type="SUPFAM" id="SSF53223">
    <property type="entry name" value="Aminoacid dehydrogenase-like, N-terminal domain"/>
    <property type="match status" value="1"/>
</dbReference>